<feature type="transmembrane region" description="Helical" evidence="12">
    <location>
        <begin position="307"/>
        <end position="328"/>
    </location>
</feature>
<dbReference type="Pfam" id="PF23188">
    <property type="entry name" value="THU_Piezo1"/>
    <property type="match status" value="1"/>
</dbReference>
<feature type="transmembrane region" description="Helical" evidence="12">
    <location>
        <begin position="1289"/>
        <end position="1322"/>
    </location>
</feature>
<feature type="transmembrane region" description="Helical" evidence="12">
    <location>
        <begin position="2418"/>
        <end position="2440"/>
    </location>
</feature>
<evidence type="ECO:0000256" key="3">
    <source>
        <dbReference type="ARBA" id="ARBA00022448"/>
    </source>
</evidence>
<feature type="region of interest" description="Disordered" evidence="11">
    <location>
        <begin position="2096"/>
        <end position="2123"/>
    </location>
</feature>
<feature type="transmembrane region" description="Helical" evidence="12">
    <location>
        <begin position="243"/>
        <end position="264"/>
    </location>
</feature>
<feature type="region of interest" description="Disordered" evidence="11">
    <location>
        <begin position="2968"/>
        <end position="3055"/>
    </location>
</feature>
<feature type="transmembrane region" description="Helical" evidence="12">
    <location>
        <begin position="780"/>
        <end position="798"/>
    </location>
</feature>
<feature type="transmembrane region" description="Helical" evidence="12">
    <location>
        <begin position="1042"/>
        <end position="1059"/>
    </location>
</feature>
<reference evidence="18 19" key="1">
    <citation type="journal article" date="2022" name="Front. Cell. Infect. Microbiol.">
        <title>The Genomes of Two Strains of Taenia crassiceps the Animal Model for the Study of Human Cysticercosis.</title>
        <authorList>
            <person name="Bobes R.J."/>
            <person name="Estrada K."/>
            <person name="Rios-Valencia D.G."/>
            <person name="Calderon-Gallegos A."/>
            <person name="de la Torre P."/>
            <person name="Carrero J.C."/>
            <person name="Sanchez-Flores A."/>
            <person name="Laclette J.P."/>
        </authorList>
    </citation>
    <scope>NUCLEOTIDE SEQUENCE [LARGE SCALE GENOMIC DNA]</scope>
    <source>
        <strain evidence="18">WFUcys</strain>
    </source>
</reference>
<feature type="compositionally biased region" description="Acidic residues" evidence="11">
    <location>
        <begin position="1806"/>
        <end position="1826"/>
    </location>
</feature>
<feature type="transmembrane region" description="Helical" evidence="12">
    <location>
        <begin position="2449"/>
        <end position="2470"/>
    </location>
</feature>
<dbReference type="InterPro" id="IPR056768">
    <property type="entry name" value="THU_Piezo"/>
</dbReference>
<feature type="region of interest" description="Disordered" evidence="11">
    <location>
        <begin position="1716"/>
        <end position="1826"/>
    </location>
</feature>
<evidence type="ECO:0000256" key="10">
    <source>
        <dbReference type="SAM" id="Coils"/>
    </source>
</evidence>
<feature type="domain" description="Piezo transmembrane helical unit" evidence="15">
    <location>
        <begin position="2178"/>
        <end position="2300"/>
    </location>
</feature>
<dbReference type="InterPro" id="IPR031334">
    <property type="entry name" value="Piezo_cap_dom"/>
</dbReference>
<feature type="compositionally biased region" description="Polar residues" evidence="11">
    <location>
        <begin position="3027"/>
        <end position="3043"/>
    </location>
</feature>
<keyword evidence="6 12" id="KW-1133">Transmembrane helix</keyword>
<feature type="transmembrane region" description="Helical" evidence="12">
    <location>
        <begin position="2165"/>
        <end position="2190"/>
    </location>
</feature>
<dbReference type="Pfam" id="PF12166">
    <property type="entry name" value="Piezo_cap"/>
    <property type="match status" value="1"/>
</dbReference>
<feature type="transmembrane region" description="Helical" evidence="12">
    <location>
        <begin position="923"/>
        <end position="942"/>
    </location>
</feature>
<feature type="domain" description="Piezo TM1-24" evidence="16">
    <location>
        <begin position="506"/>
        <end position="858"/>
    </location>
</feature>
<keyword evidence="9" id="KW-0407">Ion channel</keyword>
<feature type="transmembrane region" description="Helical" evidence="12">
    <location>
        <begin position="2591"/>
        <end position="2615"/>
    </location>
</feature>
<dbReference type="EMBL" id="JAKROA010000004">
    <property type="protein sequence ID" value="KAL5107621.1"/>
    <property type="molecule type" value="Genomic_DNA"/>
</dbReference>
<name>A0ABR4QDL3_9CEST</name>
<feature type="transmembrane region" description="Helical" evidence="12">
    <location>
        <begin position="612"/>
        <end position="630"/>
    </location>
</feature>
<dbReference type="Pfam" id="PF15917">
    <property type="entry name" value="Piezo_TM25-28"/>
    <property type="match status" value="1"/>
</dbReference>
<feature type="transmembrane region" description="Helical" evidence="12">
    <location>
        <begin position="835"/>
        <end position="852"/>
    </location>
</feature>
<feature type="transmembrane region" description="Helical" evidence="12">
    <location>
        <begin position="721"/>
        <end position="743"/>
    </location>
</feature>
<feature type="transmembrane region" description="Helical" evidence="12">
    <location>
        <begin position="972"/>
        <end position="990"/>
    </location>
</feature>
<feature type="transmembrane region" description="Helical" evidence="12">
    <location>
        <begin position="2482"/>
        <end position="2503"/>
    </location>
</feature>
<feature type="compositionally biased region" description="Basic and acidic residues" evidence="11">
    <location>
        <begin position="2984"/>
        <end position="2994"/>
    </location>
</feature>
<feature type="transmembrane region" description="Helical" evidence="12">
    <location>
        <begin position="200"/>
        <end position="223"/>
    </location>
</feature>
<feature type="compositionally biased region" description="Low complexity" evidence="11">
    <location>
        <begin position="1521"/>
        <end position="1544"/>
    </location>
</feature>
<evidence type="ECO:0000256" key="1">
    <source>
        <dbReference type="ARBA" id="ARBA00004651"/>
    </source>
</evidence>
<evidence type="ECO:0000313" key="19">
    <source>
        <dbReference type="Proteomes" id="UP001651158"/>
    </source>
</evidence>
<evidence type="ECO:0000256" key="5">
    <source>
        <dbReference type="ARBA" id="ARBA00022692"/>
    </source>
</evidence>
<evidence type="ECO:0000259" key="15">
    <source>
        <dbReference type="Pfam" id="PF23188"/>
    </source>
</evidence>
<dbReference type="InterPro" id="IPR056769">
    <property type="entry name" value="Piezo_TM1-24"/>
</dbReference>
<dbReference type="InterPro" id="IPR031805">
    <property type="entry name" value="Piezo_TM25-28"/>
</dbReference>
<feature type="compositionally biased region" description="Low complexity" evidence="11">
    <location>
        <begin position="1636"/>
        <end position="1651"/>
    </location>
</feature>
<keyword evidence="7" id="KW-0406">Ion transport</keyword>
<dbReference type="Pfam" id="PF24871">
    <property type="entry name" value="Piezo_TM1-24"/>
    <property type="match status" value="2"/>
</dbReference>
<gene>
    <name evidence="18" type="ORF">TcWFU_004219</name>
</gene>
<feature type="coiled-coil region" evidence="10">
    <location>
        <begin position="1456"/>
        <end position="1490"/>
    </location>
</feature>
<evidence type="ECO:0000256" key="2">
    <source>
        <dbReference type="ARBA" id="ARBA00007821"/>
    </source>
</evidence>
<feature type="transmembrane region" description="Helical" evidence="12">
    <location>
        <begin position="2196"/>
        <end position="2215"/>
    </location>
</feature>
<protein>
    <submittedName>
        <fullName evidence="18">Piezo-type mechanosensitive ion channel component</fullName>
    </submittedName>
</protein>
<feature type="transmembrane region" description="Helical" evidence="12">
    <location>
        <begin position="1112"/>
        <end position="1140"/>
    </location>
</feature>
<keyword evidence="8 12" id="KW-0472">Membrane</keyword>
<feature type="transmembrane region" description="Helical" evidence="12">
    <location>
        <begin position="556"/>
        <end position="577"/>
    </location>
</feature>
<feature type="compositionally biased region" description="Polar residues" evidence="11">
    <location>
        <begin position="368"/>
        <end position="393"/>
    </location>
</feature>
<keyword evidence="3" id="KW-0813">Transport</keyword>
<feature type="transmembrane region" description="Helical" evidence="12">
    <location>
        <begin position="2222"/>
        <end position="2240"/>
    </location>
</feature>
<feature type="transmembrane region" description="Helical" evidence="12">
    <location>
        <begin position="517"/>
        <end position="549"/>
    </location>
</feature>
<keyword evidence="19" id="KW-1185">Reference proteome</keyword>
<feature type="region of interest" description="Disordered" evidence="11">
    <location>
        <begin position="359"/>
        <end position="403"/>
    </location>
</feature>
<evidence type="ECO:0000259" key="13">
    <source>
        <dbReference type="Pfam" id="PF12166"/>
    </source>
</evidence>
<evidence type="ECO:0000256" key="4">
    <source>
        <dbReference type="ARBA" id="ARBA00022475"/>
    </source>
</evidence>
<feature type="transmembrane region" description="Helical" evidence="12">
    <location>
        <begin position="948"/>
        <end position="965"/>
    </location>
</feature>
<proteinExistence type="inferred from homology"/>
<feature type="transmembrane region" description="Helical" evidence="12">
    <location>
        <begin position="2515"/>
        <end position="2534"/>
    </location>
</feature>
<feature type="transmembrane region" description="Helical" evidence="12">
    <location>
        <begin position="749"/>
        <end position="768"/>
    </location>
</feature>
<evidence type="ECO:0000256" key="8">
    <source>
        <dbReference type="ARBA" id="ARBA00023136"/>
    </source>
</evidence>
<dbReference type="PANTHER" id="PTHR47049">
    <property type="entry name" value="PIEZO-TYPE MECHANOSENSITIVE ION CHANNEL HOMOLOG"/>
    <property type="match status" value="1"/>
</dbReference>
<feature type="domain" description="Piezo non-specific cation channel cap" evidence="13">
    <location>
        <begin position="2653"/>
        <end position="2956"/>
    </location>
</feature>
<feature type="transmembrane region" description="Helical" evidence="12">
    <location>
        <begin position="58"/>
        <end position="81"/>
    </location>
</feature>
<feature type="domain" description="Piezo THU9 and anchor" evidence="17">
    <location>
        <begin position="2375"/>
        <end position="2613"/>
    </location>
</feature>
<evidence type="ECO:0000259" key="16">
    <source>
        <dbReference type="Pfam" id="PF24871"/>
    </source>
</evidence>
<keyword evidence="10" id="KW-0175">Coiled coil</keyword>
<comment type="subcellular location">
    <subcellularLocation>
        <location evidence="1">Cell membrane</location>
        <topology evidence="1">Multi-pass membrane protein</topology>
    </subcellularLocation>
</comment>
<dbReference type="Proteomes" id="UP001651158">
    <property type="component" value="Unassembled WGS sequence"/>
</dbReference>
<dbReference type="PANTHER" id="PTHR47049:SF2">
    <property type="entry name" value="PIEZO-TYPE MECHANOSENSITIVE ION CHANNEL HOMOLOG"/>
    <property type="match status" value="1"/>
</dbReference>
<dbReference type="InterPro" id="IPR027272">
    <property type="entry name" value="Piezo"/>
</dbReference>
<keyword evidence="5 12" id="KW-0812">Transmembrane</keyword>
<feature type="transmembrane region" description="Helical" evidence="12">
    <location>
        <begin position="2377"/>
        <end position="2398"/>
    </location>
</feature>
<evidence type="ECO:0000256" key="6">
    <source>
        <dbReference type="ARBA" id="ARBA00022989"/>
    </source>
</evidence>
<keyword evidence="4" id="KW-1003">Cell membrane</keyword>
<dbReference type="InterPro" id="IPR056770">
    <property type="entry name" value="Piezo_THU9_anchor"/>
</dbReference>
<comment type="similarity">
    <text evidence="2">Belongs to the PIEZO (TC 1.A.75) family.</text>
</comment>
<comment type="caution">
    <text evidence="18">The sequence shown here is derived from an EMBL/GenBank/DDBJ whole genome shotgun (WGS) entry which is preliminary data.</text>
</comment>
<evidence type="ECO:0000256" key="9">
    <source>
        <dbReference type="ARBA" id="ARBA00023303"/>
    </source>
</evidence>
<feature type="region of interest" description="Disordered" evidence="11">
    <location>
        <begin position="444"/>
        <end position="464"/>
    </location>
</feature>
<evidence type="ECO:0000313" key="18">
    <source>
        <dbReference type="EMBL" id="KAL5107621.1"/>
    </source>
</evidence>
<feature type="transmembrane region" description="Helical" evidence="12">
    <location>
        <begin position="119"/>
        <end position="137"/>
    </location>
</feature>
<evidence type="ECO:0000256" key="11">
    <source>
        <dbReference type="SAM" id="MobiDB-lite"/>
    </source>
</evidence>
<feature type="transmembrane region" description="Helical" evidence="12">
    <location>
        <begin position="1152"/>
        <end position="1170"/>
    </location>
</feature>
<evidence type="ECO:0000256" key="7">
    <source>
        <dbReference type="ARBA" id="ARBA00023065"/>
    </source>
</evidence>
<feature type="region of interest" description="Disordered" evidence="11">
    <location>
        <begin position="1636"/>
        <end position="1660"/>
    </location>
</feature>
<feature type="domain" description="Piezo TM25-28" evidence="14">
    <location>
        <begin position="1270"/>
        <end position="1492"/>
    </location>
</feature>
<feature type="compositionally biased region" description="Polar residues" evidence="11">
    <location>
        <begin position="2104"/>
        <end position="2113"/>
    </location>
</feature>
<feature type="transmembrane region" description="Helical" evidence="12">
    <location>
        <begin position="13"/>
        <end position="37"/>
    </location>
</feature>
<evidence type="ECO:0000256" key="12">
    <source>
        <dbReference type="SAM" id="Phobius"/>
    </source>
</evidence>
<feature type="transmembrane region" description="Helical" evidence="12">
    <location>
        <begin position="2868"/>
        <end position="2888"/>
    </location>
</feature>
<accession>A0ABR4QDL3</accession>
<feature type="compositionally biased region" description="Low complexity" evidence="11">
    <location>
        <begin position="2998"/>
        <end position="3008"/>
    </location>
</feature>
<feature type="compositionally biased region" description="Polar residues" evidence="11">
    <location>
        <begin position="1783"/>
        <end position="1795"/>
    </location>
</feature>
<feature type="region of interest" description="Disordered" evidence="11">
    <location>
        <begin position="1511"/>
        <end position="1557"/>
    </location>
</feature>
<feature type="compositionally biased region" description="Low complexity" evidence="11">
    <location>
        <begin position="158"/>
        <end position="171"/>
    </location>
</feature>
<feature type="region of interest" description="Disordered" evidence="11">
    <location>
        <begin position="148"/>
        <end position="174"/>
    </location>
</feature>
<dbReference type="Pfam" id="PF24874">
    <property type="entry name" value="Piezo_THU9_anchor"/>
    <property type="match status" value="1"/>
</dbReference>
<evidence type="ECO:0000259" key="17">
    <source>
        <dbReference type="Pfam" id="PF24874"/>
    </source>
</evidence>
<organism evidence="18 19">
    <name type="scientific">Taenia crassiceps</name>
    <dbReference type="NCBI Taxonomy" id="6207"/>
    <lineage>
        <taxon>Eukaryota</taxon>
        <taxon>Metazoa</taxon>
        <taxon>Spiralia</taxon>
        <taxon>Lophotrochozoa</taxon>
        <taxon>Platyhelminthes</taxon>
        <taxon>Cestoda</taxon>
        <taxon>Eucestoda</taxon>
        <taxon>Cyclophyllidea</taxon>
        <taxon>Taeniidae</taxon>
        <taxon>Taenia</taxon>
    </lineage>
</organism>
<evidence type="ECO:0000259" key="14">
    <source>
        <dbReference type="Pfam" id="PF15917"/>
    </source>
</evidence>
<sequence length="3055" mass="347227">MAKLSYEVILLHVVIPLGLFFASTIRYNLFSFIYFLLFLGSPFIRRPQDESSRASLKAFLVVLVTISILFTFSHPLLYLIISIKSSFDEPLSNCSLEYSIASSIGVQKLNMEIYRAMRLVFPDPMLLLISIVALVYLSRRRIQHHARNHCADEEATHSNSENTGTGETSTGFPRSAEVPRIPVKQPVPTASFSNAWMLNLLTVVLVAAAGVIVPSLLSAFYLLSFYVTCTYWSSCKTVHNRKLAWTRIVLLIYSALHLCLFYLYQFEYAQSILKDGSFTARLLGLNYLVRVDCTRPGEVIFPSDKPLFVFFAPIATLFVYLVAAVEIITNNDTDLHGSMTKWILLRNLNLSAATHRRSLLQRQRQQSTEELNQQDPSTSLNEPLLLNANQNSGPDAAHGSMSQIDQPNIDQTLIDLDDPPTTETVIPVQADEPEIKQISRLPTVNVTEGGGGGRTAKPGGPTDRSQPVYDVFPFMIATRFRHTGDDVTLDENANFFSPLTQRPLLLSFLNSAIRNSYILTFIAMMAWSVVLRSWLSFILLLSACVLWILPNSRLACLYCSPLIVAYGMCIILLQYIYCFDLREAELPTYLPDKNLNLTEIGLHRWSVPVWPLSLQLMFLVFFWLNLRLFVLERSSSFSSSPRHSFLVRSMVHTATTSAATTATAVAGAIGVERDEEWNQGGSGGGRGGLDTATAVAATTATSSQYGGIAVVDNLQYRKFTAFLHGLCVRYWIALCCLTMLLFSLRRPVVIFRVVYMVLLLYFFTVFMVSYRFWRKQMLTFWWIYIIYSIAVLLCTYTYQFTSIPDYWQNGTGLSPQLLKAIGLEEFDSAELFDRLMMPVAFMVVIILQMHYFHEPFLEISSLDRYRDRNEQDRLRVHQPTSSSSRQNYAESFETQSNFMEDFHSVFNIVASSIYRFINTSRTVIWRFAEVHWIKVVCLLVMFSVIKEVTITNIIPVIIMVVCFPFPYLHGFLVTFIFCFTGLQIVMKMLFQLDIVSDVDYANVIASGAPNNPAQPKSSITALLPNGTGKWIGLDVVEDFPKYITPLALLLVACVFWHVIKYRQLQYYRKPGSLRPKSGIIFPEITFSTMNEKLVNFLKCLANYTFYKLGLEICFCVTVVAACIRVDALSVLYLLLMLLFLFTHRRDICSRLWPAYMTFLGVLLVIQYAACSQIPSVLVESTARIPKILESALPWDSNDNETIRLQQWLFLPSTSYKPDPRKLIVDFLQFMLVAAQWRVFKLEQKLDWENYGGGSNTPVLNDKLPGPKDRDFISTKESYLDYLRHAVFYWSYWLSLAIVFATGVSWITLFCLGYMILSFIYLWMGQNVMMRRRSNLLASWNVIVGYNFCVILAKCTLQLMGCVYWNRLVGHRICWLIQLFGVTCMNPIGWNDYAGYSTDIGCEIVSNGLHWDVVCFAVIIFQRKIFTTSSFRHVVFDLNVQSCFASRGAFLINRKLMQVISEQNMREKRDLERVQRKLDKIAQRQKEAGKNTANINEHYILIRSGDYYHFDGDPEDEEAEYETTTTNTTTSLTTPSSLSETLLPQVLPPPPPTQLGSGAQLRLPESVQRQHLRAVWPSIDNAPLDALSNYTCPYSPAPVHPRRLTPRNPFHVSSMTRRRVPLEQTGGGASHRRITRAATAGGSSTSSSSIAADTPGRPAFRTHRRLSSYPEAFRTAKRRARRVEQAAGIELQALPSTAATKPPSLEAEVGLSTTLLPKSSTASLPSKGHRRIASVGEIERHDADGTSPSLTTEVADFEQVDRRPLTGIESAPPEHLLVKADPISRSSIRPSVTFAASPSPDPGTVADNDDEEEDDEETRIDMNDDDDDDDYAMQTHMNPLQLLNQAMEHGMRSAARQYRRRNLASYHQRNTVAELNMATTPSGAELEGESSVGLGAQAGRMSAVSVRKTVGPLRPLLSKQNTVEGIGVAFEEDPLAFAKTEEGYTDKDIVNQADLTPFTSREGGSSMVPVVEGGKVPSDDSISHCNCVSEDGVENESGSCWSRFKAGCLVMHIFFLSTIETTTRMLNTITREHRRIRRTIDVEKRKVKQKALYIFNRSSIDARVTLESVVLDVISSSTSPSRTSVLDPSLYTASLGSGARRQRLDVTSPSTTKEPPSAVLRPSSTWDAEEYDDEARAPMAVAGTDGGTLSTWEQREREFRRSRPSLFLLLIAVGNLVVVHSELVCYTILIINHMRSANVLSLVYPLMVFLWGMLSVPRPTKTFWISLITYTELIIIIKYIFQFRFIEFNSPDQVSATLAKTHWLPLIFGVEKTDSYAIWDLIQLLFIFLHRSYLKNYGLWRDDTEFKQDLIQAGEANKANVKKDNRQQQQNREEVIVPSYSKSSSSQCTSSASLNPITKMRRFYLKMTDPRYNQKVDVYVYMFICEFLSFWIIIFGYQSFGPSTGMGDNAFEFIKTNRIPGPFIGMIVIQSVFIVTDRALFLRKQVLGKFIFQILHVILIHVWLFFILPQITMTPFNVGSARALLYLVKCIYFGLSAYQIRSGYPRHILGNFLTKNYNYINLVLFKAYLIMPFLYEVRSVMDWMWTDSPLSLYHWMELEDIYAKVFVMKCWRRSEIEYPTPLGRKRSICVKYTVGLFILLFAFLCFWGPLVVASFIDTTFAINVPIECSQTLAIGGFPALYYFTSRENNLLHVNDSFLSEIRQCNALDQGTTGFVDNFKTEDVSNMTFDTTSGRVWAITPPLYRKLMSELVDEDSQMTITFHIACRRPPRAIDSGSTRVEQYFNRPLSQQERLEFNEVLNESISNSSATATSKSVRLELAFPRFLFAQKDNLRNASGNLAQLYTFVNVSASLGKDNHSEQRWWVLEEIGLAGAPCYGTINNLTQEDMAYRSQLRSFSIIIFNERVSDNLLGKIFSSYGIIGMYAAYIFFASRLLRMIYSDISYQISLQELPHVDRLLNLCHDIYLVRENGKLYLEEQLFAKLIFLYRSSETMIKWTRHPKWLIDKFSKKPDEEEGRPSRRRRPSNNHDNDNDETQRIAPLTSPSLPLLPQANQDDDRGHRRQRLQVYRDTSPTVGMRSGTSSVRQRFPTLPHSTTR</sequence>
<feature type="domain" description="Piezo TM1-24" evidence="16">
    <location>
        <begin position="26"/>
        <end position="387"/>
    </location>
</feature>